<dbReference type="eggNOG" id="COG1999">
    <property type="taxonomic scope" value="Bacteria"/>
</dbReference>
<dbReference type="HOGENOM" id="CLU_050131_4_2_0"/>
<dbReference type="EMBL" id="CP003364">
    <property type="protein sequence ID" value="AGA24480.1"/>
    <property type="molecule type" value="Genomic_DNA"/>
</dbReference>
<dbReference type="AlphaFoldDB" id="U3GKY5"/>
<keyword evidence="3" id="KW-1015">Disulfide bond</keyword>
<dbReference type="Pfam" id="PF02630">
    <property type="entry name" value="SCO1-SenC"/>
    <property type="match status" value="1"/>
</dbReference>
<dbReference type="CDD" id="cd02968">
    <property type="entry name" value="SCO"/>
    <property type="match status" value="1"/>
</dbReference>
<evidence type="ECO:0000256" key="2">
    <source>
        <dbReference type="PIRSR" id="PIRSR603782-1"/>
    </source>
</evidence>
<dbReference type="PANTHER" id="PTHR12151">
    <property type="entry name" value="ELECTRON TRANSPORT PROTIN SCO1/SENC FAMILY MEMBER"/>
    <property type="match status" value="1"/>
</dbReference>
<sequence>MVSHLLKLLGRLGDEPSPRPAKISDQYANVPLTNQFGERVRFRDDFADGRALIVNTMYTVCRGTCPGTSQTLQGLRARLTPLFRDQLTFVSITLDPVEDTPEMLRRYASIYGAGRRRKDLCDWQFLTGQAADIDRLRRSLGFYDLNPRVDQDLTQHASLLLFGNSKTDRWATLPAGLREGLLVEAIRRVCGTNFEQKYGVKA</sequence>
<dbReference type="InterPro" id="IPR036249">
    <property type="entry name" value="Thioredoxin-like_sf"/>
</dbReference>
<dbReference type="Gene3D" id="3.40.30.10">
    <property type="entry name" value="Glutaredoxin"/>
    <property type="match status" value="1"/>
</dbReference>
<dbReference type="OrthoDB" id="9811998at2"/>
<dbReference type="Proteomes" id="UP000010798">
    <property type="component" value="Chromosome"/>
</dbReference>
<dbReference type="PANTHER" id="PTHR12151:SF25">
    <property type="entry name" value="LINALOOL DEHYDRATASE_ISOMERASE DOMAIN-CONTAINING PROTEIN"/>
    <property type="match status" value="1"/>
</dbReference>
<feature type="disulfide bond" description="Redox-active" evidence="3">
    <location>
        <begin position="61"/>
        <end position="65"/>
    </location>
</feature>
<keyword evidence="2" id="KW-0186">Copper</keyword>
<organism evidence="4 5">
    <name type="scientific">Singulisphaera acidiphila (strain ATCC BAA-1392 / DSM 18658 / VKM B-2454 / MOB10)</name>
    <dbReference type="NCBI Taxonomy" id="886293"/>
    <lineage>
        <taxon>Bacteria</taxon>
        <taxon>Pseudomonadati</taxon>
        <taxon>Planctomycetota</taxon>
        <taxon>Planctomycetia</taxon>
        <taxon>Isosphaerales</taxon>
        <taxon>Isosphaeraceae</taxon>
        <taxon>Singulisphaera</taxon>
    </lineage>
</organism>
<feature type="binding site" evidence="2">
    <location>
        <position position="61"/>
    </location>
    <ligand>
        <name>Cu cation</name>
        <dbReference type="ChEBI" id="CHEBI:23378"/>
    </ligand>
</feature>
<keyword evidence="2" id="KW-0479">Metal-binding</keyword>
<dbReference type="STRING" id="886293.Sinac_0016"/>
<gene>
    <name evidence="4" type="ordered locus">Sinac_0016</name>
</gene>
<dbReference type="InterPro" id="IPR003782">
    <property type="entry name" value="SCO1/SenC"/>
</dbReference>
<keyword evidence="5" id="KW-1185">Reference proteome</keyword>
<evidence type="ECO:0000313" key="5">
    <source>
        <dbReference type="Proteomes" id="UP000010798"/>
    </source>
</evidence>
<dbReference type="SUPFAM" id="SSF52833">
    <property type="entry name" value="Thioredoxin-like"/>
    <property type="match status" value="1"/>
</dbReference>
<evidence type="ECO:0000313" key="4">
    <source>
        <dbReference type="EMBL" id="AGA24480.1"/>
    </source>
</evidence>
<comment type="similarity">
    <text evidence="1">Belongs to the SCO1/2 family.</text>
</comment>
<accession>U3GKY5</accession>
<dbReference type="GO" id="GO:0046872">
    <property type="term" value="F:metal ion binding"/>
    <property type="evidence" value="ECO:0007669"/>
    <property type="project" value="UniProtKB-KW"/>
</dbReference>
<evidence type="ECO:0000256" key="3">
    <source>
        <dbReference type="PIRSR" id="PIRSR603782-2"/>
    </source>
</evidence>
<evidence type="ECO:0000256" key="1">
    <source>
        <dbReference type="ARBA" id="ARBA00010996"/>
    </source>
</evidence>
<name>U3GKY5_SINAD</name>
<reference evidence="4 5" key="1">
    <citation type="submission" date="2012-02" db="EMBL/GenBank/DDBJ databases">
        <title>Complete sequence of chromosome of Singulisphaera acidiphila DSM 18658.</title>
        <authorList>
            <consortium name="US DOE Joint Genome Institute (JGI-PGF)"/>
            <person name="Lucas S."/>
            <person name="Copeland A."/>
            <person name="Lapidus A."/>
            <person name="Glavina del Rio T."/>
            <person name="Dalin E."/>
            <person name="Tice H."/>
            <person name="Bruce D."/>
            <person name="Goodwin L."/>
            <person name="Pitluck S."/>
            <person name="Peters L."/>
            <person name="Ovchinnikova G."/>
            <person name="Chertkov O."/>
            <person name="Kyrpides N."/>
            <person name="Mavromatis K."/>
            <person name="Ivanova N."/>
            <person name="Brettin T."/>
            <person name="Detter J.C."/>
            <person name="Han C."/>
            <person name="Larimer F."/>
            <person name="Land M."/>
            <person name="Hauser L."/>
            <person name="Markowitz V."/>
            <person name="Cheng J.-F."/>
            <person name="Hugenholtz P."/>
            <person name="Woyke T."/>
            <person name="Wu D."/>
            <person name="Tindall B."/>
            <person name="Pomrenke H."/>
            <person name="Brambilla E."/>
            <person name="Klenk H.-P."/>
            <person name="Eisen J.A."/>
        </authorList>
    </citation>
    <scope>NUCLEOTIDE SEQUENCE [LARGE SCALE GENOMIC DNA]</scope>
    <source>
        <strain evidence="5">ATCC BAA-1392 / DSM 18658 / VKM B-2454 / MOB10</strain>
    </source>
</reference>
<dbReference type="RefSeq" id="WP_015243665.1">
    <property type="nucleotide sequence ID" value="NC_019892.1"/>
</dbReference>
<dbReference type="KEGG" id="saci:Sinac_0016"/>
<proteinExistence type="inferred from homology"/>
<protein>
    <submittedName>
        <fullName evidence="4">Uncharacterized protein SCO1/SenC/PrrC, involved in biogenesis of respiratory and photosynthetic systems</fullName>
    </submittedName>
</protein>
<feature type="binding site" evidence="2">
    <location>
        <position position="65"/>
    </location>
    <ligand>
        <name>Cu cation</name>
        <dbReference type="ChEBI" id="CHEBI:23378"/>
    </ligand>
</feature>